<protein>
    <recommendedName>
        <fullName evidence="2">CBM-cenC domain-containing protein</fullName>
    </recommendedName>
</protein>
<comment type="caution">
    <text evidence="3">The sequence shown here is derived from an EMBL/GenBank/DDBJ whole genome shotgun (WGS) entry which is preliminary data.</text>
</comment>
<evidence type="ECO:0000259" key="2">
    <source>
        <dbReference type="Pfam" id="PF02018"/>
    </source>
</evidence>
<keyword evidence="1" id="KW-0378">Hydrolase</keyword>
<dbReference type="PROSITE" id="PS51257">
    <property type="entry name" value="PROKAR_LIPOPROTEIN"/>
    <property type="match status" value="1"/>
</dbReference>
<name>A0ABP7SV53_9BACT</name>
<dbReference type="EMBL" id="BAABDJ010000037">
    <property type="protein sequence ID" value="GAA4017033.1"/>
    <property type="molecule type" value="Genomic_DNA"/>
</dbReference>
<dbReference type="SUPFAM" id="SSF49785">
    <property type="entry name" value="Galactose-binding domain-like"/>
    <property type="match status" value="1"/>
</dbReference>
<gene>
    <name evidence="3" type="ORF">GCM10022408_33230</name>
</gene>
<proteinExistence type="predicted"/>
<feature type="domain" description="CBM-cenC" evidence="2">
    <location>
        <begin position="33"/>
        <end position="160"/>
    </location>
</feature>
<evidence type="ECO:0000256" key="1">
    <source>
        <dbReference type="ARBA" id="ARBA00022801"/>
    </source>
</evidence>
<dbReference type="Gene3D" id="2.60.120.260">
    <property type="entry name" value="Galactose-binding domain-like"/>
    <property type="match status" value="1"/>
</dbReference>
<evidence type="ECO:0000313" key="4">
    <source>
        <dbReference type="Proteomes" id="UP001500567"/>
    </source>
</evidence>
<evidence type="ECO:0000313" key="3">
    <source>
        <dbReference type="EMBL" id="GAA4017033.1"/>
    </source>
</evidence>
<accession>A0ABP7SV53</accession>
<dbReference type="RefSeq" id="WP_345074548.1">
    <property type="nucleotide sequence ID" value="NZ_BAABDJ010000037.1"/>
</dbReference>
<dbReference type="Proteomes" id="UP001500567">
    <property type="component" value="Unassembled WGS sequence"/>
</dbReference>
<sequence length="181" mass="19233">MRILSSSLSFLFVGVLLVGCGGSDTAVKDDKTLVDTNFDNLVGWVDNASGSLSKKFAHSGKYSLTVGGGTEYGGAAFHSPLGQITATKPRKLTLHGWVRTDEPNTPAQLVVQVTKPGTDEKVFWKGLPLSAGSKPGEWTELKADLVLPENVANDQILGVYLWGNSAGKPIFLDDLTIVSAE</sequence>
<reference evidence="4" key="1">
    <citation type="journal article" date="2019" name="Int. J. Syst. Evol. Microbiol.">
        <title>The Global Catalogue of Microorganisms (GCM) 10K type strain sequencing project: providing services to taxonomists for standard genome sequencing and annotation.</title>
        <authorList>
            <consortium name="The Broad Institute Genomics Platform"/>
            <consortium name="The Broad Institute Genome Sequencing Center for Infectious Disease"/>
            <person name="Wu L."/>
            <person name="Ma J."/>
        </authorList>
    </citation>
    <scope>NUCLEOTIDE SEQUENCE [LARGE SCALE GENOMIC DNA]</scope>
    <source>
        <strain evidence="4">JCM 17224</strain>
    </source>
</reference>
<dbReference type="Pfam" id="PF02018">
    <property type="entry name" value="CBM_4_9"/>
    <property type="match status" value="1"/>
</dbReference>
<dbReference type="InterPro" id="IPR003305">
    <property type="entry name" value="CenC_carb-bd"/>
</dbReference>
<organism evidence="3 4">
    <name type="scientific">Hymenobacter fastidiosus</name>
    <dbReference type="NCBI Taxonomy" id="486264"/>
    <lineage>
        <taxon>Bacteria</taxon>
        <taxon>Pseudomonadati</taxon>
        <taxon>Bacteroidota</taxon>
        <taxon>Cytophagia</taxon>
        <taxon>Cytophagales</taxon>
        <taxon>Hymenobacteraceae</taxon>
        <taxon>Hymenobacter</taxon>
    </lineage>
</organism>
<dbReference type="InterPro" id="IPR008979">
    <property type="entry name" value="Galactose-bd-like_sf"/>
</dbReference>
<keyword evidence="4" id="KW-1185">Reference proteome</keyword>